<feature type="compositionally biased region" description="Low complexity" evidence="2">
    <location>
        <begin position="45"/>
        <end position="60"/>
    </location>
</feature>
<dbReference type="PANTHER" id="PTHR31016">
    <property type="entry name" value="OS04G0228100 PROTEIN"/>
    <property type="match status" value="1"/>
</dbReference>
<feature type="compositionally biased region" description="Pro residues" evidence="2">
    <location>
        <begin position="24"/>
        <end position="34"/>
    </location>
</feature>
<reference evidence="3" key="1">
    <citation type="submission" date="2023-03" db="EMBL/GenBank/DDBJ databases">
        <authorList>
            <person name="Julca I."/>
        </authorList>
    </citation>
    <scope>NUCLEOTIDE SEQUENCE</scope>
</reference>
<feature type="compositionally biased region" description="Polar residues" evidence="2">
    <location>
        <begin position="409"/>
        <end position="424"/>
    </location>
</feature>
<feature type="compositionally biased region" description="Polar residues" evidence="2">
    <location>
        <begin position="102"/>
        <end position="112"/>
    </location>
</feature>
<proteinExistence type="predicted"/>
<dbReference type="Proteomes" id="UP001161247">
    <property type="component" value="Chromosome 5"/>
</dbReference>
<dbReference type="AlphaFoldDB" id="A0AAV1DH50"/>
<feature type="region of interest" description="Disordered" evidence="2">
    <location>
        <begin position="127"/>
        <end position="174"/>
    </location>
</feature>
<feature type="compositionally biased region" description="Polar residues" evidence="2">
    <location>
        <begin position="381"/>
        <end position="390"/>
    </location>
</feature>
<feature type="compositionally biased region" description="Low complexity" evidence="2">
    <location>
        <begin position="78"/>
        <end position="101"/>
    </location>
</feature>
<feature type="compositionally biased region" description="Polar residues" evidence="2">
    <location>
        <begin position="225"/>
        <end position="241"/>
    </location>
</feature>
<evidence type="ECO:0000256" key="1">
    <source>
        <dbReference type="SAM" id="Coils"/>
    </source>
</evidence>
<name>A0AAV1DH50_OLDCO</name>
<protein>
    <submittedName>
        <fullName evidence="3">OLC1v1006485C1</fullName>
    </submittedName>
</protein>
<sequence length="424" mass="45930">MAYRRRQLVGGKGSTYEEFGSPYNPQPPPPPPLPDDVDQGGGGASSPSASSLAAKAIRASSAHRDSSLSSAYGQSALSSPRGDSNSLRSSSASSSGKGFSSHDYTMKSSNESKQGFWNVLARKAKAIIDDDDTQQPESPGRSNTYSSGRASRGQYDMAYPTPESRPKRDNPKLQKGLGALASSFNYISGTIGNALEEGLSVVENRTADIIQETRKLQIRKKGNGSVPQIQNSTAGNFSQQPRAQTNVQPQMQADLEIQLKASRDVAMAMAAKAKLLLRELKTVKADLAFAKERCAQLEEENKVLRESRDKGDHSEDDDLIRLQLESLLAEKARLAQENSVFARENRFLREIVEYHQLTMQDVIYLDEGTEEVTEVYPFKIPSSSNLQSLGGSPASVSFSPPSPVAPYGASSQMTRDTSPPSQSS</sequence>
<evidence type="ECO:0000313" key="4">
    <source>
        <dbReference type="Proteomes" id="UP001161247"/>
    </source>
</evidence>
<accession>A0AAV1DH50</accession>
<evidence type="ECO:0000313" key="3">
    <source>
        <dbReference type="EMBL" id="CAI9107186.1"/>
    </source>
</evidence>
<dbReference type="PANTHER" id="PTHR31016:SF12">
    <property type="entry name" value="OS05G0315200 PROTEIN"/>
    <property type="match status" value="1"/>
</dbReference>
<feature type="region of interest" description="Disordered" evidence="2">
    <location>
        <begin position="221"/>
        <end position="241"/>
    </location>
</feature>
<feature type="region of interest" description="Disordered" evidence="2">
    <location>
        <begin position="1"/>
        <end position="112"/>
    </location>
</feature>
<keyword evidence="4" id="KW-1185">Reference proteome</keyword>
<feature type="coiled-coil region" evidence="1">
    <location>
        <begin position="273"/>
        <end position="344"/>
    </location>
</feature>
<feature type="compositionally biased region" description="Polar residues" evidence="2">
    <location>
        <begin position="135"/>
        <end position="149"/>
    </location>
</feature>
<dbReference type="EMBL" id="OX459122">
    <property type="protein sequence ID" value="CAI9107186.1"/>
    <property type="molecule type" value="Genomic_DNA"/>
</dbReference>
<feature type="region of interest" description="Disordered" evidence="2">
    <location>
        <begin position="381"/>
        <end position="424"/>
    </location>
</feature>
<evidence type="ECO:0000256" key="2">
    <source>
        <dbReference type="SAM" id="MobiDB-lite"/>
    </source>
</evidence>
<gene>
    <name evidence="3" type="ORF">OLC1_LOCUS15556</name>
</gene>
<organism evidence="3 4">
    <name type="scientific">Oldenlandia corymbosa var. corymbosa</name>
    <dbReference type="NCBI Taxonomy" id="529605"/>
    <lineage>
        <taxon>Eukaryota</taxon>
        <taxon>Viridiplantae</taxon>
        <taxon>Streptophyta</taxon>
        <taxon>Embryophyta</taxon>
        <taxon>Tracheophyta</taxon>
        <taxon>Spermatophyta</taxon>
        <taxon>Magnoliopsida</taxon>
        <taxon>eudicotyledons</taxon>
        <taxon>Gunneridae</taxon>
        <taxon>Pentapetalae</taxon>
        <taxon>asterids</taxon>
        <taxon>lamiids</taxon>
        <taxon>Gentianales</taxon>
        <taxon>Rubiaceae</taxon>
        <taxon>Rubioideae</taxon>
        <taxon>Spermacoceae</taxon>
        <taxon>Hedyotis-Oldenlandia complex</taxon>
        <taxon>Oldenlandia</taxon>
    </lineage>
</organism>
<keyword evidence="1" id="KW-0175">Coiled coil</keyword>